<dbReference type="Pfam" id="PF14322">
    <property type="entry name" value="SusD-like_3"/>
    <property type="match status" value="1"/>
</dbReference>
<evidence type="ECO:0000256" key="4">
    <source>
        <dbReference type="ARBA" id="ARBA00023136"/>
    </source>
</evidence>
<evidence type="ECO:0000259" key="6">
    <source>
        <dbReference type="Pfam" id="PF07980"/>
    </source>
</evidence>
<reference evidence="8 9" key="1">
    <citation type="submission" date="2019-07" db="EMBL/GenBank/DDBJ databases">
        <title>Flavobacterium sp. nov., isolated from glacier ice.</title>
        <authorList>
            <person name="Liu Q."/>
            <person name="Xin Y.-H."/>
        </authorList>
    </citation>
    <scope>NUCLEOTIDE SEQUENCE [LARGE SCALE GENOMIC DNA]</scope>
    <source>
        <strain evidence="8 9">ZT4R6</strain>
    </source>
</reference>
<keyword evidence="4" id="KW-0472">Membrane</keyword>
<dbReference type="AlphaFoldDB" id="A0A552UZN7"/>
<comment type="subcellular location">
    <subcellularLocation>
        <location evidence="1">Cell outer membrane</location>
    </subcellularLocation>
</comment>
<keyword evidence="5" id="KW-0998">Cell outer membrane</keyword>
<proteinExistence type="inferred from homology"/>
<dbReference type="InterPro" id="IPR011990">
    <property type="entry name" value="TPR-like_helical_dom_sf"/>
</dbReference>
<keyword evidence="3" id="KW-0732">Signal</keyword>
<keyword evidence="9" id="KW-1185">Reference proteome</keyword>
<dbReference type="SUPFAM" id="SSF48452">
    <property type="entry name" value="TPR-like"/>
    <property type="match status" value="1"/>
</dbReference>
<feature type="domain" description="SusD-like N-terminal" evidence="7">
    <location>
        <begin position="77"/>
        <end position="213"/>
    </location>
</feature>
<dbReference type="OrthoDB" id="621570at2"/>
<comment type="caution">
    <text evidence="8">The sequence shown here is derived from an EMBL/GenBank/DDBJ whole genome shotgun (WGS) entry which is preliminary data.</text>
</comment>
<evidence type="ECO:0000256" key="1">
    <source>
        <dbReference type="ARBA" id="ARBA00004442"/>
    </source>
</evidence>
<dbReference type="EMBL" id="VJVZ01000008">
    <property type="protein sequence ID" value="TRW23693.1"/>
    <property type="molecule type" value="Genomic_DNA"/>
</dbReference>
<evidence type="ECO:0000259" key="7">
    <source>
        <dbReference type="Pfam" id="PF14322"/>
    </source>
</evidence>
<dbReference type="Proteomes" id="UP000320643">
    <property type="component" value="Unassembled WGS sequence"/>
</dbReference>
<dbReference type="Gene3D" id="1.25.40.390">
    <property type="match status" value="1"/>
</dbReference>
<protein>
    <submittedName>
        <fullName evidence="8">RagB/SusD family nutrient uptake outer membrane protein</fullName>
    </submittedName>
</protein>
<evidence type="ECO:0000313" key="8">
    <source>
        <dbReference type="EMBL" id="TRW23693.1"/>
    </source>
</evidence>
<gene>
    <name evidence="8" type="ORF">FMM05_13265</name>
</gene>
<organism evidence="8 9">
    <name type="scientific">Flavobacterium zepuense</name>
    <dbReference type="NCBI Taxonomy" id="2593302"/>
    <lineage>
        <taxon>Bacteria</taxon>
        <taxon>Pseudomonadati</taxon>
        <taxon>Bacteroidota</taxon>
        <taxon>Flavobacteriia</taxon>
        <taxon>Flavobacteriales</taxon>
        <taxon>Flavobacteriaceae</taxon>
        <taxon>Flavobacterium</taxon>
    </lineage>
</organism>
<comment type="similarity">
    <text evidence="2">Belongs to the SusD family.</text>
</comment>
<evidence type="ECO:0000256" key="5">
    <source>
        <dbReference type="ARBA" id="ARBA00023237"/>
    </source>
</evidence>
<feature type="domain" description="RagB/SusD" evidence="6">
    <location>
        <begin position="305"/>
        <end position="447"/>
    </location>
</feature>
<dbReference type="Pfam" id="PF07980">
    <property type="entry name" value="SusD_RagB"/>
    <property type="match status" value="1"/>
</dbReference>
<name>A0A552UZN7_9FLAO</name>
<evidence type="ECO:0000256" key="3">
    <source>
        <dbReference type="ARBA" id="ARBA00022729"/>
    </source>
</evidence>
<accession>A0A552UZN7</accession>
<dbReference type="InterPro" id="IPR012944">
    <property type="entry name" value="SusD_RagB_dom"/>
</dbReference>
<evidence type="ECO:0000313" key="9">
    <source>
        <dbReference type="Proteomes" id="UP000320643"/>
    </source>
</evidence>
<evidence type="ECO:0000256" key="2">
    <source>
        <dbReference type="ARBA" id="ARBA00006275"/>
    </source>
</evidence>
<sequence length="447" mass="49490">MVLLSVSCDSFVDVELPKSQLTGSSVFLESNTANAAMVNIYAGIRDQGILSGTSLGISHNLGVYTDELTFYGASSYAAFYFFNNALLPSNIYVTNYWNAAYSQIYAANAVYEGVDASTALSTQDVQRLKGEALFVRALLHFYLVNLYGDIPYVTTTDYQINSSVPRLPSGEIYGYIISDLQQAIVLLPEEYYGMGRVRPNRYAAAALLARAYLYNHQWAEAAELASSVINYSALYSDEMNLQHTFLKDSPETIWQLSPAMEGRNTDEAATFTLLAAPPATVALTNELVNAFSPEDARKAAWIGQVTDGNSIWYYSAKYRQAATEAASSEYSIVFRLPEQYLIRAEARALHGDFTGALEDLDHIRHKAGLAGSPATDLPDILQEILTQRRLELFTEYGHRFFDLKRTGQLETALQGIKPGWDPTDSLFPLPETELLANPNLLPQNPGY</sequence>
<dbReference type="CDD" id="cd08977">
    <property type="entry name" value="SusD"/>
    <property type="match status" value="1"/>
</dbReference>
<dbReference type="InterPro" id="IPR033985">
    <property type="entry name" value="SusD-like_N"/>
</dbReference>
<dbReference type="GO" id="GO:0009279">
    <property type="term" value="C:cell outer membrane"/>
    <property type="evidence" value="ECO:0007669"/>
    <property type="project" value="UniProtKB-SubCell"/>
</dbReference>